<keyword evidence="3" id="KW-0012">Acyltransferase</keyword>
<dbReference type="OrthoDB" id="9814490at2"/>
<organism evidence="4 5">
    <name type="scientific">Flexibacter flexilis DSM 6793</name>
    <dbReference type="NCBI Taxonomy" id="927664"/>
    <lineage>
        <taxon>Bacteria</taxon>
        <taxon>Pseudomonadati</taxon>
        <taxon>Bacteroidota</taxon>
        <taxon>Cytophagia</taxon>
        <taxon>Cytophagales</taxon>
        <taxon>Flexibacteraceae</taxon>
        <taxon>Flexibacter</taxon>
    </lineage>
</organism>
<proteinExistence type="inferred from homology"/>
<dbReference type="GO" id="GO:0016746">
    <property type="term" value="F:acyltransferase activity"/>
    <property type="evidence" value="ECO:0007669"/>
    <property type="project" value="UniProtKB-KW"/>
</dbReference>
<evidence type="ECO:0000256" key="2">
    <source>
        <dbReference type="ARBA" id="ARBA00022679"/>
    </source>
</evidence>
<name>A0A1I1DKI4_9BACT</name>
<dbReference type="Gene3D" id="2.160.10.10">
    <property type="entry name" value="Hexapeptide repeat proteins"/>
    <property type="match status" value="1"/>
</dbReference>
<gene>
    <name evidence="4" type="ORF">SAMN05421780_101290</name>
</gene>
<evidence type="ECO:0000313" key="4">
    <source>
        <dbReference type="EMBL" id="SFB75475.1"/>
    </source>
</evidence>
<dbReference type="RefSeq" id="WP_091506117.1">
    <property type="nucleotide sequence ID" value="NZ_FOLE01000001.1"/>
</dbReference>
<keyword evidence="5" id="KW-1185">Reference proteome</keyword>
<dbReference type="PANTHER" id="PTHR43300">
    <property type="entry name" value="ACETYLTRANSFERASE"/>
    <property type="match status" value="1"/>
</dbReference>
<dbReference type="STRING" id="927664.SAMN05421780_101290"/>
<dbReference type="InterPro" id="IPR050179">
    <property type="entry name" value="Trans_hexapeptide_repeat"/>
</dbReference>
<dbReference type="AlphaFoldDB" id="A0A1I1DKI4"/>
<reference evidence="4 5" key="1">
    <citation type="submission" date="2016-10" db="EMBL/GenBank/DDBJ databases">
        <authorList>
            <person name="de Groot N.N."/>
        </authorList>
    </citation>
    <scope>NUCLEOTIDE SEQUENCE [LARGE SCALE GENOMIC DNA]</scope>
    <source>
        <strain evidence="4 5">DSM 6793</strain>
    </source>
</reference>
<keyword evidence="2 4" id="KW-0808">Transferase</keyword>
<dbReference type="PANTHER" id="PTHR43300:SF12">
    <property type="entry name" value="CHLORAMPHENICOL ACETYLTRANSFERASE"/>
    <property type="match status" value="1"/>
</dbReference>
<comment type="similarity">
    <text evidence="1">Belongs to the transferase hexapeptide repeat family.</text>
</comment>
<sequence>MGFLSQIQLEALNFRHLGKNVLISDKASIYNAANISIGDNSRIDDFCVISAGADGISIGRYVHIACYSSLIGKARIEMHDFSGLSSKVSIYSSSDDYSGNYLTNPTVPSEFSNVIHKPVVLKKHVIVGASAVILPGVTAEEGVAIGAFALVVKNCDAFSIYGGIPARKVKERSVQLLDLEQKLAEKYNL</sequence>
<dbReference type="InterPro" id="IPR011004">
    <property type="entry name" value="Trimer_LpxA-like_sf"/>
</dbReference>
<evidence type="ECO:0000313" key="5">
    <source>
        <dbReference type="Proteomes" id="UP000199514"/>
    </source>
</evidence>
<dbReference type="CDD" id="cd04647">
    <property type="entry name" value="LbH_MAT_like"/>
    <property type="match status" value="1"/>
</dbReference>
<evidence type="ECO:0000256" key="1">
    <source>
        <dbReference type="ARBA" id="ARBA00007274"/>
    </source>
</evidence>
<protein>
    <submittedName>
        <fullName evidence="4">Galactoside O-acetyltransferase</fullName>
    </submittedName>
</protein>
<accession>A0A1I1DKI4</accession>
<dbReference type="SUPFAM" id="SSF51161">
    <property type="entry name" value="Trimeric LpxA-like enzymes"/>
    <property type="match status" value="1"/>
</dbReference>
<dbReference type="Proteomes" id="UP000199514">
    <property type="component" value="Unassembled WGS sequence"/>
</dbReference>
<evidence type="ECO:0000256" key="3">
    <source>
        <dbReference type="ARBA" id="ARBA00023315"/>
    </source>
</evidence>
<dbReference type="EMBL" id="FOLE01000001">
    <property type="protein sequence ID" value="SFB75475.1"/>
    <property type="molecule type" value="Genomic_DNA"/>
</dbReference>